<dbReference type="PANTHER" id="PTHR13056:SF0">
    <property type="entry name" value="VACUOLAR FUSION PROTEIN CCZ1 HOMOLOG-RELATED"/>
    <property type="match status" value="1"/>
</dbReference>
<gene>
    <name evidence="1" type="ORF">GIB67_028152</name>
</gene>
<reference evidence="1 2" key="1">
    <citation type="journal article" date="2020" name="IScience">
        <title>Genome Sequencing of the Endangered Kingdonia uniflora (Circaeasteraceae, Ranunculales) Reveals Potential Mechanisms of Evolutionary Specialization.</title>
        <authorList>
            <person name="Sun Y."/>
            <person name="Deng T."/>
            <person name="Zhang A."/>
            <person name="Moore M.J."/>
            <person name="Landis J.B."/>
            <person name="Lin N."/>
            <person name="Zhang H."/>
            <person name="Zhang X."/>
            <person name="Huang J."/>
            <person name="Zhang X."/>
            <person name="Sun H."/>
            <person name="Wang H."/>
        </authorList>
    </citation>
    <scope>NUCLEOTIDE SEQUENCE [LARGE SCALE GENOMIC DNA]</scope>
    <source>
        <strain evidence="1">TB1705</strain>
        <tissue evidence="1">Leaf</tissue>
    </source>
</reference>
<comment type="caution">
    <text evidence="1">The sequence shown here is derived from an EMBL/GenBank/DDBJ whole genome shotgun (WGS) entry which is preliminary data.</text>
</comment>
<dbReference type="GO" id="GO:0035658">
    <property type="term" value="C:Mon1-Ccz1 complex"/>
    <property type="evidence" value="ECO:0007669"/>
    <property type="project" value="InterPro"/>
</dbReference>
<dbReference type="Proteomes" id="UP000541444">
    <property type="component" value="Unassembled WGS sequence"/>
</dbReference>
<keyword evidence="2" id="KW-1185">Reference proteome</keyword>
<protein>
    <submittedName>
        <fullName evidence="1">Uncharacterized protein</fullName>
    </submittedName>
</protein>
<dbReference type="EMBL" id="JACGCM010002776">
    <property type="protein sequence ID" value="KAF6135833.1"/>
    <property type="molecule type" value="Genomic_DNA"/>
</dbReference>
<proteinExistence type="predicted"/>
<dbReference type="PANTHER" id="PTHR13056">
    <property type="entry name" value="VACUOLAR FUSION PROTEIN CCZ1 HOMOLOG-RELATED"/>
    <property type="match status" value="1"/>
</dbReference>
<dbReference type="GO" id="GO:0016192">
    <property type="term" value="P:vesicle-mediated transport"/>
    <property type="evidence" value="ECO:0007669"/>
    <property type="project" value="InterPro"/>
</dbReference>
<dbReference type="InterPro" id="IPR013176">
    <property type="entry name" value="Ccz1"/>
</dbReference>
<accession>A0A7J7KZQ6</accession>
<evidence type="ECO:0000313" key="2">
    <source>
        <dbReference type="Proteomes" id="UP000541444"/>
    </source>
</evidence>
<name>A0A7J7KZQ6_9MAGN</name>
<organism evidence="1 2">
    <name type="scientific">Kingdonia uniflora</name>
    <dbReference type="NCBI Taxonomy" id="39325"/>
    <lineage>
        <taxon>Eukaryota</taxon>
        <taxon>Viridiplantae</taxon>
        <taxon>Streptophyta</taxon>
        <taxon>Embryophyta</taxon>
        <taxon>Tracheophyta</taxon>
        <taxon>Spermatophyta</taxon>
        <taxon>Magnoliopsida</taxon>
        <taxon>Ranunculales</taxon>
        <taxon>Circaeasteraceae</taxon>
        <taxon>Kingdonia</taxon>
    </lineage>
</organism>
<dbReference type="OrthoDB" id="626167at2759"/>
<evidence type="ECO:0000313" key="1">
    <source>
        <dbReference type="EMBL" id="KAF6135833.1"/>
    </source>
</evidence>
<sequence>MSEFEQANLISWVRHLACRVAFLYLKRSPVKRPSIKEVVGMLRGDSEPPYLPVEFSPSPPSNLFKSRKKARGWSSSSTSSASAVSSVSSSIYFELWHACAGPLTSLPKKGSAVYFPQGHIEQAVSSSSMPCLEMPIFGLQPQIFCRVVNVQLLANKKNDEVYTQVTLFLEPENNVAKLLEIALDDRMDKEPNVPLPCLEVSFLELLPIVPVEHGGVELDSHSSCNLQGYRYLLFDSNKNMSRASPPGKVATLAKESLLAQKKLREEVDLEKSITKKDNPSPEKDLEVCIRANNNSWVIARVTRGKELYMVLEKASETLLYASDAVEKFSNSYHGFHFSFLIQTGWVQLVLGDPKGVPDEILAYDSSPDQRNSANAIFCLWMAVGNILGFSPGSNGNWHSIITTHSDGSVYKAQFRGGLVAVVNDVRIFNEAKDASNKEVQLLMRLNHQLL</sequence>
<dbReference type="AlphaFoldDB" id="A0A7J7KZQ6"/>